<accession>A0A135YW62</accession>
<gene>
    <name evidence="1" type="ORF">ABVC42_01990</name>
    <name evidence="3" type="ORF">CEE75_11975</name>
    <name evidence="2" type="ORF">ERD32_12530</name>
</gene>
<dbReference type="Proteomes" id="UP000289808">
    <property type="component" value="Unassembled WGS sequence"/>
</dbReference>
<dbReference type="Proteomes" id="UP001434419">
    <property type="component" value="Unassembled WGS sequence"/>
</dbReference>
<dbReference type="EMBL" id="SCLX01000152">
    <property type="protein sequence ID" value="RXF53620.1"/>
    <property type="molecule type" value="Genomic_DNA"/>
</dbReference>
<dbReference type="EMBL" id="JBETVU010000012">
    <property type="protein sequence ID" value="MES5148713.1"/>
    <property type="molecule type" value="Genomic_DNA"/>
</dbReference>
<evidence type="ECO:0000313" key="4">
    <source>
        <dbReference type="Proteomes" id="UP000289808"/>
    </source>
</evidence>
<dbReference type="EMBL" id="NKLP01000253">
    <property type="protein sequence ID" value="TDN28958.1"/>
    <property type="molecule type" value="Genomic_DNA"/>
</dbReference>
<proteinExistence type="predicted"/>
<evidence type="ECO:0000313" key="3">
    <source>
        <dbReference type="EMBL" id="TDN28958.1"/>
    </source>
</evidence>
<comment type="caution">
    <text evidence="3">The sequence shown here is derived from an EMBL/GenBank/DDBJ whole genome shotgun (WGS) entry which is preliminary data.</text>
</comment>
<dbReference type="RefSeq" id="WP_005721148.1">
    <property type="nucleotide sequence ID" value="NZ_CAZZQD010000001.1"/>
</dbReference>
<sequence>MKSEEELHKLVEKVIDDFAAWDEDERYKEPEKELRQLLEDSKVLGFIMYTRLSDILGWHHRMLTEAKEERTLTAKEEVLLNDMDAVHDLMERTMDEENGRL</sequence>
<name>A0A135YW62_9LACO</name>
<evidence type="ECO:0000313" key="2">
    <source>
        <dbReference type="EMBL" id="RXF53620.1"/>
    </source>
</evidence>
<keyword evidence="6" id="KW-1185">Reference proteome</keyword>
<organism evidence="3 5">
    <name type="scientific">Lactobacillus crispatus</name>
    <dbReference type="NCBI Taxonomy" id="47770"/>
    <lineage>
        <taxon>Bacteria</taxon>
        <taxon>Bacillati</taxon>
        <taxon>Bacillota</taxon>
        <taxon>Bacilli</taxon>
        <taxon>Lactobacillales</taxon>
        <taxon>Lactobacillaceae</taxon>
        <taxon>Lactobacillus</taxon>
    </lineage>
</organism>
<reference evidence="3 5" key="1">
    <citation type="submission" date="2017-06" db="EMBL/GenBank/DDBJ databases">
        <authorList>
            <person name="Swanenburg J."/>
            <person name="Kort R."/>
        </authorList>
    </citation>
    <scope>NUCLEOTIDE SEQUENCE [LARGE SCALE GENOMIC DNA]</scope>
    <source>
        <strain evidence="3 5">RL05</strain>
    </source>
</reference>
<evidence type="ECO:0000313" key="5">
    <source>
        <dbReference type="Proteomes" id="UP000295195"/>
    </source>
</evidence>
<dbReference type="AlphaFoldDB" id="A0A135YW62"/>
<reference evidence="2 4" key="2">
    <citation type="submission" date="2019-01" db="EMBL/GenBank/DDBJ databases">
        <title>The genome sequence of Lactobacillus crispatus L49.</title>
        <authorList>
            <person name="Zhong J."/>
            <person name="Zhang J."/>
        </authorList>
    </citation>
    <scope>NUCLEOTIDE SEQUENCE [LARGE SCALE GENOMIC DNA]</scope>
    <source>
        <strain evidence="2 4">L49</strain>
    </source>
</reference>
<evidence type="ECO:0000313" key="1">
    <source>
        <dbReference type="EMBL" id="MES5148713.1"/>
    </source>
</evidence>
<reference evidence="1" key="3">
    <citation type="submission" date="2024-06" db="EMBL/GenBank/DDBJ databases">
        <title>Vaginal Lactobacillus fatty acid response mechanisms reveal a metabolite-targeted strategy for bacterial vaginosis treatment.</title>
        <authorList>
            <person name="Zhu M."/>
            <person name="Blainey P.C."/>
            <person name="Bloom S.M."/>
            <person name="Kwon D.S."/>
        </authorList>
    </citation>
    <scope>NUCLEOTIDE SEQUENCE</scope>
    <source>
        <strain evidence="1">194_F1_1</strain>
    </source>
</reference>
<evidence type="ECO:0000313" key="6">
    <source>
        <dbReference type="Proteomes" id="UP001434419"/>
    </source>
</evidence>
<dbReference type="Proteomes" id="UP000295195">
    <property type="component" value="Unassembled WGS sequence"/>
</dbReference>
<protein>
    <submittedName>
        <fullName evidence="3">Uncharacterized protein</fullName>
    </submittedName>
</protein>